<name>A0ABW2AFK4_9MICO</name>
<dbReference type="InterPro" id="IPR016181">
    <property type="entry name" value="Acyl_CoA_acyltransferase"/>
</dbReference>
<dbReference type="RefSeq" id="WP_382401064.1">
    <property type="nucleotide sequence ID" value="NZ_JBHSWH010000001.1"/>
</dbReference>
<protein>
    <recommendedName>
        <fullName evidence="3">N-acetyltransferase domain-containing protein</fullName>
    </recommendedName>
</protein>
<evidence type="ECO:0000313" key="2">
    <source>
        <dbReference type="Proteomes" id="UP001596298"/>
    </source>
</evidence>
<proteinExistence type="predicted"/>
<accession>A0ABW2AFK4</accession>
<organism evidence="1 2">
    <name type="scientific">Flexivirga alba</name>
    <dbReference type="NCBI Taxonomy" id="702742"/>
    <lineage>
        <taxon>Bacteria</taxon>
        <taxon>Bacillati</taxon>
        <taxon>Actinomycetota</taxon>
        <taxon>Actinomycetes</taxon>
        <taxon>Micrococcales</taxon>
        <taxon>Dermacoccaceae</taxon>
        <taxon>Flexivirga</taxon>
    </lineage>
</organism>
<dbReference type="SUPFAM" id="SSF55729">
    <property type="entry name" value="Acyl-CoA N-acyltransferases (Nat)"/>
    <property type="match status" value="1"/>
</dbReference>
<reference evidence="2" key="1">
    <citation type="journal article" date="2019" name="Int. J. Syst. Evol. Microbiol.">
        <title>The Global Catalogue of Microorganisms (GCM) 10K type strain sequencing project: providing services to taxonomists for standard genome sequencing and annotation.</title>
        <authorList>
            <consortium name="The Broad Institute Genomics Platform"/>
            <consortium name="The Broad Institute Genome Sequencing Center for Infectious Disease"/>
            <person name="Wu L."/>
            <person name="Ma J."/>
        </authorList>
    </citation>
    <scope>NUCLEOTIDE SEQUENCE [LARGE SCALE GENOMIC DNA]</scope>
    <source>
        <strain evidence="2">CCUG 58127</strain>
    </source>
</reference>
<keyword evidence="2" id="KW-1185">Reference proteome</keyword>
<evidence type="ECO:0008006" key="3">
    <source>
        <dbReference type="Google" id="ProtNLM"/>
    </source>
</evidence>
<sequence length="272" mass="30895">MGRFLAENFPPKSPVEDWVKAWADINGRPGTQAPNHGMALWSRQDVVGAYLAIYSTRVIDGRSERFCNLAVWCVSPGYRSGSIRMLNALLAQDGYHFTDLSPTPEVQRLNLRLGFRYLDPSSQLTLNLPWPTLPRRTRVSSDPDEIARVLTGEPLRYYQDHLRCRWARHAVIIADTASCYVQWRFERRRNLRWVAAIQYVSEPHLFRAGLLSLSRHLAFRHKALFTLVDQHVVGGSFSPSASLVGPPRRMFKSATLGPGDIDYLYSEITAAP</sequence>
<dbReference type="Proteomes" id="UP001596298">
    <property type="component" value="Unassembled WGS sequence"/>
</dbReference>
<comment type="caution">
    <text evidence="1">The sequence shown here is derived from an EMBL/GenBank/DDBJ whole genome shotgun (WGS) entry which is preliminary data.</text>
</comment>
<evidence type="ECO:0000313" key="1">
    <source>
        <dbReference type="EMBL" id="MFC6705697.1"/>
    </source>
</evidence>
<dbReference type="EMBL" id="JBHSWH010000001">
    <property type="protein sequence ID" value="MFC6705697.1"/>
    <property type="molecule type" value="Genomic_DNA"/>
</dbReference>
<gene>
    <name evidence="1" type="ORF">ACFQDH_10570</name>
</gene>